<dbReference type="EMBL" id="WWVX01000001">
    <property type="protein sequence ID" value="MZL68387.1"/>
    <property type="molecule type" value="Genomic_DNA"/>
</dbReference>
<dbReference type="InterPro" id="IPR011650">
    <property type="entry name" value="Peptidase_M20_dimer"/>
</dbReference>
<accession>A0ABW9WRA0</accession>
<dbReference type="NCBIfam" id="TIGR01891">
    <property type="entry name" value="amidohydrolases"/>
    <property type="match status" value="1"/>
</dbReference>
<dbReference type="CDD" id="cd03886">
    <property type="entry name" value="M20_Acy1"/>
    <property type="match status" value="1"/>
</dbReference>
<gene>
    <name evidence="2" type="ORF">GT747_01180</name>
</gene>
<sequence length="411" mass="43995">MARRLKNRESEKEVFALENLFLNRAKQLEEEIRWNRRAVHSYAEVGLDLPQTTALVAEKLRSFGLDPQPCGPGIVALVGKPAGTGKTFLLRADMDALPMREVTGLPFAADNSNCHSCGHDCHTAMLLGAAKLLKEREAELDGTVKLMFQPGEEQLAGAKAMVEAGVLEGPKVDAAMAIHLSVGLPDSYTGAVQYVRGTAANSGDMVRITVKGFGTHGSTPQLGVDAISVAAHIVVALEEVIAREVSTTEGSVMIVGKIEGGDTCNTVSGHCVMEASIRATTHERREFLKKRIKEVAEGTAQVYRAEAEVEFVYGMPPLVNDADTCDELAAYCAKVVPEKDVQAVPPSSGTEDFTYVAQYVPSCYLNLGAGSIGEGHQCSMHNPGMVPEESVLPTGAALYAQCALDWLKAHK</sequence>
<dbReference type="Pfam" id="PF01546">
    <property type="entry name" value="Peptidase_M20"/>
    <property type="match status" value="1"/>
</dbReference>
<dbReference type="InterPro" id="IPR017439">
    <property type="entry name" value="Amidohydrolase"/>
</dbReference>
<dbReference type="Pfam" id="PF07687">
    <property type="entry name" value="M20_dimer"/>
    <property type="match status" value="1"/>
</dbReference>
<dbReference type="PANTHER" id="PTHR11014">
    <property type="entry name" value="PEPTIDASE M20 FAMILY MEMBER"/>
    <property type="match status" value="1"/>
</dbReference>
<dbReference type="Gene3D" id="3.40.630.10">
    <property type="entry name" value="Zn peptidases"/>
    <property type="match status" value="1"/>
</dbReference>
<proteinExistence type="predicted"/>
<dbReference type="Gene3D" id="3.30.70.360">
    <property type="match status" value="1"/>
</dbReference>
<evidence type="ECO:0000313" key="3">
    <source>
        <dbReference type="Proteomes" id="UP000474718"/>
    </source>
</evidence>
<dbReference type="Proteomes" id="UP000474718">
    <property type="component" value="Unassembled WGS sequence"/>
</dbReference>
<protein>
    <submittedName>
        <fullName evidence="2">Amidohydrolase</fullName>
    </submittedName>
</protein>
<organism evidence="2 3">
    <name type="scientific">Bittarella massiliensis</name>
    <name type="common">ex Durand et al. 2017</name>
    <dbReference type="NCBI Taxonomy" id="1720313"/>
    <lineage>
        <taxon>Bacteria</taxon>
        <taxon>Bacillati</taxon>
        <taxon>Bacillota</taxon>
        <taxon>Clostridia</taxon>
        <taxon>Eubacteriales</taxon>
        <taxon>Oscillospiraceae</taxon>
        <taxon>Bittarella (ex Durand et al. 2017)</taxon>
    </lineage>
</organism>
<evidence type="ECO:0000313" key="2">
    <source>
        <dbReference type="EMBL" id="MZL68387.1"/>
    </source>
</evidence>
<keyword evidence="3" id="KW-1185">Reference proteome</keyword>
<reference evidence="2 3" key="1">
    <citation type="journal article" date="2019" name="Nat. Med.">
        <title>A library of human gut bacterial isolates paired with longitudinal multiomics data enables mechanistic microbiome research.</title>
        <authorList>
            <person name="Poyet M."/>
            <person name="Groussin M."/>
            <person name="Gibbons S.M."/>
            <person name="Avila-Pacheco J."/>
            <person name="Jiang X."/>
            <person name="Kearney S.M."/>
            <person name="Perrotta A.R."/>
            <person name="Berdy B."/>
            <person name="Zhao S."/>
            <person name="Lieberman T.D."/>
            <person name="Swanson P.K."/>
            <person name="Smith M."/>
            <person name="Roesemann S."/>
            <person name="Alexander J.E."/>
            <person name="Rich S.A."/>
            <person name="Livny J."/>
            <person name="Vlamakis H."/>
            <person name="Clish C."/>
            <person name="Bullock K."/>
            <person name="Deik A."/>
            <person name="Scott J."/>
            <person name="Pierce K.A."/>
            <person name="Xavier R.J."/>
            <person name="Alm E.J."/>
        </authorList>
    </citation>
    <scope>NUCLEOTIDE SEQUENCE [LARGE SCALE GENOMIC DNA]</scope>
    <source>
        <strain evidence="2 3">BIOML-A2</strain>
    </source>
</reference>
<dbReference type="InterPro" id="IPR036264">
    <property type="entry name" value="Bact_exopeptidase_dim_dom"/>
</dbReference>
<dbReference type="PIRSF" id="PIRSF005962">
    <property type="entry name" value="Pept_M20D_amidohydro"/>
    <property type="match status" value="1"/>
</dbReference>
<dbReference type="SUPFAM" id="SSF55031">
    <property type="entry name" value="Bacterial exopeptidase dimerisation domain"/>
    <property type="match status" value="1"/>
</dbReference>
<name>A0ABW9WRA0_9FIRM</name>
<evidence type="ECO:0000259" key="1">
    <source>
        <dbReference type="Pfam" id="PF07687"/>
    </source>
</evidence>
<dbReference type="InterPro" id="IPR002933">
    <property type="entry name" value="Peptidase_M20"/>
</dbReference>
<dbReference type="PANTHER" id="PTHR11014:SF63">
    <property type="entry name" value="METALLOPEPTIDASE, PUTATIVE (AFU_ORTHOLOGUE AFUA_6G09600)-RELATED"/>
    <property type="match status" value="1"/>
</dbReference>
<feature type="domain" description="Peptidase M20 dimerisation" evidence="1">
    <location>
        <begin position="206"/>
        <end position="299"/>
    </location>
</feature>
<dbReference type="SUPFAM" id="SSF53187">
    <property type="entry name" value="Zn-dependent exopeptidases"/>
    <property type="match status" value="1"/>
</dbReference>
<comment type="caution">
    <text evidence="2">The sequence shown here is derived from an EMBL/GenBank/DDBJ whole genome shotgun (WGS) entry which is preliminary data.</text>
</comment>